<dbReference type="GO" id="GO:0005829">
    <property type="term" value="C:cytosol"/>
    <property type="evidence" value="ECO:0007669"/>
    <property type="project" value="TreeGrafter"/>
</dbReference>
<dbReference type="Pfam" id="PF08506">
    <property type="entry name" value="Cse1"/>
    <property type="match status" value="1"/>
</dbReference>
<protein>
    <recommendedName>
        <fullName evidence="8">Importin N-terminal domain-containing protein</fullName>
    </recommendedName>
</protein>
<dbReference type="Gene3D" id="1.25.10.10">
    <property type="entry name" value="Leucine-rich Repeat Variant"/>
    <property type="match status" value="1"/>
</dbReference>
<evidence type="ECO:0000313" key="9">
    <source>
        <dbReference type="EMBL" id="PRT55608.1"/>
    </source>
</evidence>
<dbReference type="SMART" id="SM00913">
    <property type="entry name" value="IBN_N"/>
    <property type="match status" value="1"/>
</dbReference>
<keyword evidence="4" id="KW-0963">Cytoplasm</keyword>
<dbReference type="GeneID" id="36516976"/>
<evidence type="ECO:0000256" key="7">
    <source>
        <dbReference type="SAM" id="MobiDB-lite"/>
    </source>
</evidence>
<dbReference type="PROSITE" id="PS50166">
    <property type="entry name" value="IMPORTIN_B_NT"/>
    <property type="match status" value="1"/>
</dbReference>
<keyword evidence="3" id="KW-0813">Transport</keyword>
<accession>A0A2T0FKU5</accession>
<evidence type="ECO:0000256" key="5">
    <source>
        <dbReference type="ARBA" id="ARBA00022927"/>
    </source>
</evidence>
<dbReference type="GO" id="GO:0031267">
    <property type="term" value="F:small GTPase binding"/>
    <property type="evidence" value="ECO:0007669"/>
    <property type="project" value="InterPro"/>
</dbReference>
<dbReference type="PANTHER" id="PTHR10997:SF18">
    <property type="entry name" value="D-IMPORTIN 7_RANBP7"/>
    <property type="match status" value="1"/>
</dbReference>
<gene>
    <name evidence="9" type="ORF">B9G98_03228</name>
</gene>
<feature type="compositionally biased region" description="Polar residues" evidence="7">
    <location>
        <begin position="957"/>
        <end position="971"/>
    </location>
</feature>
<dbReference type="Pfam" id="PF03810">
    <property type="entry name" value="IBN_N"/>
    <property type="match status" value="1"/>
</dbReference>
<comment type="subcellular location">
    <subcellularLocation>
        <location evidence="2">Cytoplasm</location>
    </subcellularLocation>
    <subcellularLocation>
        <location evidence="1">Nucleus</location>
    </subcellularLocation>
</comment>
<comment type="caution">
    <text evidence="9">The sequence shown here is derived from an EMBL/GenBank/DDBJ whole genome shotgun (WGS) entry which is preliminary data.</text>
</comment>
<evidence type="ECO:0000313" key="10">
    <source>
        <dbReference type="Proteomes" id="UP000238350"/>
    </source>
</evidence>
<evidence type="ECO:0000256" key="3">
    <source>
        <dbReference type="ARBA" id="ARBA00022448"/>
    </source>
</evidence>
<keyword evidence="10" id="KW-1185">Reference proteome</keyword>
<dbReference type="PANTHER" id="PTHR10997">
    <property type="entry name" value="IMPORTIN-7, 8, 11"/>
    <property type="match status" value="1"/>
</dbReference>
<evidence type="ECO:0000256" key="6">
    <source>
        <dbReference type="ARBA" id="ARBA00023242"/>
    </source>
</evidence>
<dbReference type="GO" id="GO:0005635">
    <property type="term" value="C:nuclear envelope"/>
    <property type="evidence" value="ECO:0007669"/>
    <property type="project" value="TreeGrafter"/>
</dbReference>
<organism evidence="9 10">
    <name type="scientific">Wickerhamiella sorbophila</name>
    <dbReference type="NCBI Taxonomy" id="45607"/>
    <lineage>
        <taxon>Eukaryota</taxon>
        <taxon>Fungi</taxon>
        <taxon>Dikarya</taxon>
        <taxon>Ascomycota</taxon>
        <taxon>Saccharomycotina</taxon>
        <taxon>Dipodascomycetes</taxon>
        <taxon>Dipodascales</taxon>
        <taxon>Trichomonascaceae</taxon>
        <taxon>Wickerhamiella</taxon>
    </lineage>
</organism>
<dbReference type="OrthoDB" id="760868at2759"/>
<dbReference type="AlphaFoldDB" id="A0A2T0FKU5"/>
<evidence type="ECO:0000256" key="4">
    <source>
        <dbReference type="ARBA" id="ARBA00022490"/>
    </source>
</evidence>
<name>A0A2T0FKU5_9ASCO</name>
<dbReference type="RefSeq" id="XP_024665553.1">
    <property type="nucleotide sequence ID" value="XM_024809785.1"/>
</dbReference>
<dbReference type="SUPFAM" id="SSF48371">
    <property type="entry name" value="ARM repeat"/>
    <property type="match status" value="1"/>
</dbReference>
<dbReference type="InterPro" id="IPR013713">
    <property type="entry name" value="XPO2_central"/>
</dbReference>
<keyword evidence="6" id="KW-0539">Nucleus</keyword>
<evidence type="ECO:0000256" key="2">
    <source>
        <dbReference type="ARBA" id="ARBA00004496"/>
    </source>
</evidence>
<proteinExistence type="predicted"/>
<feature type="domain" description="Importin N-terminal" evidence="8">
    <location>
        <begin position="24"/>
        <end position="101"/>
    </location>
</feature>
<sequence>MDAQAILELFAATLDPAEQTRQQAERALGQAESQAGFLGSCLSIVLEPDIQTGIKVAASVYLKNRIQRGWSPDRARQLEVSPIPDLDKPEFRTRIVPAIAQASPQIRQILVPVILTIVNHDYPDDWLELLPSIRELLNQQDAHAVYTGLSIFLQLCRHYRWNSKEVLSKFDAVAEEIYPQVLSIGERLVGESSHMAGLMMYDVMKIYKMIAARQLPPVVQNSEVAQRTVALFLQTIIKPISAEVMALESWSEREQNPWLKAKKWASFNILRTHTKYLSVRSTSLSSGVKDLTNYRKHYLATFTPEIVNVYLDHLQTWIRGEIWIPHSTLYNIIAFLEASVDHKSAWKQLEPHFHGMVTHVIYPLLCPNMDDLELFEDDPVEFVHKCIEVYPETVTVDVAATNFLSTLVRKGKQTALGFVLLFLHKRLTDLAEEPMEVAIAAQKVGALRILQTMAPAIMMKNSPCQDQIEAFLEEYVLPDLANSAVHPILRARACQLINAVANVHFKNRYTLQAIYNATLQCFYDENLPLQVEASLTLQALSDHPDVRAALGGNIAQIVQHLLNLSKKIDLDSLMAVMDEFVDMYPEQITPFAVQMAQQLRDQFLSLASELHEYNMQDPNKFSLIAEDKTTAGVGMLKTLTGLESSLEHHPELIQELEQVVLPIFDAVYRHHLTDFYTETYYLHENTLFTRKTVSPEQWQLFPLALEAQKQVQYSYIEDAMPLLENYVAFGAGHLAQSPQDLGLLVELVSGLVDKSNDYKIPVDELTLTLKLGIRLLETPELLHSGAMHQFLEPLLVHTLDRMVLEKASLPKMKRYTVNLIGLVLGALVNHAGLTFQVLESKSLTDPFFALWTQSMIHFDRLDDLKLELLVLLALLQLQDSELPTGVQQLLPQLVDALAHVLNALPEAIARHEELAKAADEHDFGDIDDQWADADFYQDEEDEDEDDNAVDTTEDTTVGSMDNGPTLSAGNSEELTDFLNSKFHYYDSGDFDEDVYTISPLESMNPSVVLKEQINQLSQKPEQFARYQQLLATIPEQQRGVIEAALLQG</sequence>
<dbReference type="GO" id="GO:0006606">
    <property type="term" value="P:protein import into nucleus"/>
    <property type="evidence" value="ECO:0007669"/>
    <property type="project" value="TreeGrafter"/>
</dbReference>
<dbReference type="Proteomes" id="UP000238350">
    <property type="component" value="Unassembled WGS sequence"/>
</dbReference>
<reference evidence="9 10" key="1">
    <citation type="submission" date="2017-04" db="EMBL/GenBank/DDBJ databases">
        <title>Genome sequencing of [Candida] sorbophila.</title>
        <authorList>
            <person name="Ahn J.O."/>
        </authorList>
    </citation>
    <scope>NUCLEOTIDE SEQUENCE [LARGE SCALE GENOMIC DNA]</scope>
    <source>
        <strain evidence="9 10">DS02</strain>
    </source>
</reference>
<feature type="region of interest" description="Disordered" evidence="7">
    <location>
        <begin position="938"/>
        <end position="971"/>
    </location>
</feature>
<dbReference type="InterPro" id="IPR001494">
    <property type="entry name" value="Importin-beta_N"/>
</dbReference>
<evidence type="ECO:0000256" key="1">
    <source>
        <dbReference type="ARBA" id="ARBA00004123"/>
    </source>
</evidence>
<dbReference type="InterPro" id="IPR016024">
    <property type="entry name" value="ARM-type_fold"/>
</dbReference>
<evidence type="ECO:0000259" key="8">
    <source>
        <dbReference type="PROSITE" id="PS50166"/>
    </source>
</evidence>
<keyword evidence="5" id="KW-0653">Protein transport</keyword>
<feature type="compositionally biased region" description="Acidic residues" evidence="7">
    <location>
        <begin position="938"/>
        <end position="953"/>
    </location>
</feature>
<dbReference type="STRING" id="45607.A0A2T0FKU5"/>
<dbReference type="InterPro" id="IPR011989">
    <property type="entry name" value="ARM-like"/>
</dbReference>
<dbReference type="EMBL" id="NDIQ01000021">
    <property type="protein sequence ID" value="PRT55608.1"/>
    <property type="molecule type" value="Genomic_DNA"/>
</dbReference>